<evidence type="ECO:0008006" key="3">
    <source>
        <dbReference type="Google" id="ProtNLM"/>
    </source>
</evidence>
<dbReference type="Proteomes" id="UP000807025">
    <property type="component" value="Unassembled WGS sequence"/>
</dbReference>
<dbReference type="EMBL" id="MU154527">
    <property type="protein sequence ID" value="KAF9500419.1"/>
    <property type="molecule type" value="Genomic_DNA"/>
</dbReference>
<dbReference type="OrthoDB" id="2535907at2759"/>
<organism evidence="1 2">
    <name type="scientific">Pleurotus eryngii</name>
    <name type="common">Boletus of the steppes</name>
    <dbReference type="NCBI Taxonomy" id="5323"/>
    <lineage>
        <taxon>Eukaryota</taxon>
        <taxon>Fungi</taxon>
        <taxon>Dikarya</taxon>
        <taxon>Basidiomycota</taxon>
        <taxon>Agaricomycotina</taxon>
        <taxon>Agaricomycetes</taxon>
        <taxon>Agaricomycetidae</taxon>
        <taxon>Agaricales</taxon>
        <taxon>Pleurotineae</taxon>
        <taxon>Pleurotaceae</taxon>
        <taxon>Pleurotus</taxon>
    </lineage>
</organism>
<protein>
    <recommendedName>
        <fullName evidence="3">Mediator complex subunit 16</fullName>
    </recommendedName>
</protein>
<gene>
    <name evidence="1" type="ORF">BDN71DRAFT_1126201</name>
</gene>
<keyword evidence="2" id="KW-1185">Reference proteome</keyword>
<evidence type="ECO:0000313" key="1">
    <source>
        <dbReference type="EMBL" id="KAF9500419.1"/>
    </source>
</evidence>
<comment type="caution">
    <text evidence="1">The sequence shown here is derived from an EMBL/GenBank/DDBJ whole genome shotgun (WGS) entry which is preliminary data.</text>
</comment>
<name>A0A9P6A6B7_PLEER</name>
<reference evidence="1" key="1">
    <citation type="submission" date="2020-11" db="EMBL/GenBank/DDBJ databases">
        <authorList>
            <consortium name="DOE Joint Genome Institute"/>
            <person name="Ahrendt S."/>
            <person name="Riley R."/>
            <person name="Andreopoulos W."/>
            <person name="Labutti K."/>
            <person name="Pangilinan J."/>
            <person name="Ruiz-Duenas F.J."/>
            <person name="Barrasa J.M."/>
            <person name="Sanchez-Garcia M."/>
            <person name="Camarero S."/>
            <person name="Miyauchi S."/>
            <person name="Serrano A."/>
            <person name="Linde D."/>
            <person name="Babiker R."/>
            <person name="Drula E."/>
            <person name="Ayuso-Fernandez I."/>
            <person name="Pacheco R."/>
            <person name="Padilla G."/>
            <person name="Ferreira P."/>
            <person name="Barriuso J."/>
            <person name="Kellner H."/>
            <person name="Castanera R."/>
            <person name="Alfaro M."/>
            <person name="Ramirez L."/>
            <person name="Pisabarro A.G."/>
            <person name="Kuo A."/>
            <person name="Tritt A."/>
            <person name="Lipzen A."/>
            <person name="He G."/>
            <person name="Yan M."/>
            <person name="Ng V."/>
            <person name="Cullen D."/>
            <person name="Martin F."/>
            <person name="Rosso M.-N."/>
            <person name="Henrissat B."/>
            <person name="Hibbett D."/>
            <person name="Martinez A.T."/>
            <person name="Grigoriev I.V."/>
        </authorList>
    </citation>
    <scope>NUCLEOTIDE SEQUENCE</scope>
    <source>
        <strain evidence="1">ATCC 90797</strain>
    </source>
</reference>
<sequence length="882" mass="97530">MILHDQKAVSLSPSKGKAKEDDHWNVGWWEFHSLVEQPRRPIEWSDVSIIFTAHPTKPAITGRHFPSSTHFILHPPSPKVTPPFVYLPPTVITCSSGSEWLFAYFPGQNADGMACIWKRGTQINVWTQRHAWPVGRGAAVMAAVWLGSPREWSIDPSTDKPTRLPLRGPRTPVTSPTLVIVTQDRRVFMWFVRNAAPGFRSFNCPLVYAGSINETVPQSMPNDPVIGPGGVRLCTHAAIGLVHNDTTILVAMRIASYPIPTDEAAAADHIGMPPMPTDRDQDWASWGEMPTIELAEVQLVYNGVFMSMIVAPLPSIHHPTPGLTQLSFICTPPLQPPTLSSPKRNDHAKGNVHLAVTCLDFSNYTTTPKSSLSLYRFTKGAGPPHWKPQLAATRLWDSSVVAFVLPQVQHGSRESGFYVAVLDTYGSTTRRKSQATAETPIGSLCVLNFSNLADSEHWDSAPLVCPVDRLGRELSPNLTLFVTVTSGLSSVLTSVHSLPRAASSPMQIPNDVALQRDTLSLKLTLAMLSKRSTEDITQLLSQRSIPMSTVVEVIDQVHGRLEGLYKGLSDSLTWDMLGELIEIYRQRENMAESGEERDSCRKKWQTAHDMVSLATCIQGFGLCNDGELYDLSAVWQLISLSTWLIDFVEKVMKEAILSYSVDDIKPEENSAESTTSMVSLNSPILLHLAHPYALTNFRDGVRHVKQFHTHLGSISTRGENALLAKNVLDDLVDACGVDLGLLESLLNDVLLEAKSLPGDQLRRSLDACAPLDGLHKHIRKTLQRINHSAAVDKPKLFLKPADLVDGIVRLSLENHKKDNRDVISKGLLLDKTIKVSCIRCSGTSSVPVNEVQNSGGRLPRWRLWEKGWENHCICWGLWAHAS</sequence>
<accession>A0A9P6A6B7</accession>
<evidence type="ECO:0000313" key="2">
    <source>
        <dbReference type="Proteomes" id="UP000807025"/>
    </source>
</evidence>
<proteinExistence type="predicted"/>
<dbReference type="AlphaFoldDB" id="A0A9P6A6B7"/>